<sequence length="191" mass="21107">MSSQDGADVSDESKKPHHHRTMSEETLVEEDQETDASVEDRQSSKILAKLILLGWKEDKTIDLLKEKILFVRGDLINGELSLYQDESTQAIRLGLNPKVSGKHCLIENDQIGWHITDMSTNGTFINEKRITKGVPTSISDGDVISVGKLKKTPGSSSSTADTGTDDASSNFPSQFRFEIPSQDNKKKESVE</sequence>
<protein>
    <recommendedName>
        <fullName evidence="2">FHA domain-containing protein</fullName>
    </recommendedName>
</protein>
<dbReference type="Gene3D" id="2.60.200.20">
    <property type="match status" value="1"/>
</dbReference>
<dbReference type="CDD" id="cd00060">
    <property type="entry name" value="FHA"/>
    <property type="match status" value="1"/>
</dbReference>
<dbReference type="OrthoDB" id="687730at2759"/>
<dbReference type="Pfam" id="PF00498">
    <property type="entry name" value="FHA"/>
    <property type="match status" value="1"/>
</dbReference>
<dbReference type="InterPro" id="IPR000253">
    <property type="entry name" value="FHA_dom"/>
</dbReference>
<proteinExistence type="predicted"/>
<accession>A0A5J4WA22</accession>
<evidence type="ECO:0000256" key="1">
    <source>
        <dbReference type="SAM" id="MobiDB-lite"/>
    </source>
</evidence>
<name>A0A5J4WA22_9EUKA</name>
<dbReference type="AlphaFoldDB" id="A0A5J4WA22"/>
<evidence type="ECO:0000313" key="4">
    <source>
        <dbReference type="Proteomes" id="UP000324800"/>
    </source>
</evidence>
<feature type="compositionally biased region" description="Acidic residues" evidence="1">
    <location>
        <begin position="26"/>
        <end position="37"/>
    </location>
</feature>
<feature type="region of interest" description="Disordered" evidence="1">
    <location>
        <begin position="1"/>
        <end position="39"/>
    </location>
</feature>
<feature type="compositionally biased region" description="Low complexity" evidence="1">
    <location>
        <begin position="154"/>
        <end position="169"/>
    </location>
</feature>
<feature type="region of interest" description="Disordered" evidence="1">
    <location>
        <begin position="148"/>
        <end position="191"/>
    </location>
</feature>
<reference evidence="3 4" key="1">
    <citation type="submission" date="2019-03" db="EMBL/GenBank/DDBJ databases">
        <title>Single cell metagenomics reveals metabolic interactions within the superorganism composed of flagellate Streblomastix strix and complex community of Bacteroidetes bacteria on its surface.</title>
        <authorList>
            <person name="Treitli S.C."/>
            <person name="Kolisko M."/>
            <person name="Husnik F."/>
            <person name="Keeling P."/>
            <person name="Hampl V."/>
        </authorList>
    </citation>
    <scope>NUCLEOTIDE SEQUENCE [LARGE SCALE GENOMIC DNA]</scope>
    <source>
        <strain evidence="3">ST1C</strain>
    </source>
</reference>
<organism evidence="3 4">
    <name type="scientific">Streblomastix strix</name>
    <dbReference type="NCBI Taxonomy" id="222440"/>
    <lineage>
        <taxon>Eukaryota</taxon>
        <taxon>Metamonada</taxon>
        <taxon>Preaxostyla</taxon>
        <taxon>Oxymonadida</taxon>
        <taxon>Streblomastigidae</taxon>
        <taxon>Streblomastix</taxon>
    </lineage>
</organism>
<evidence type="ECO:0000313" key="3">
    <source>
        <dbReference type="EMBL" id="KAA6391774.1"/>
    </source>
</evidence>
<dbReference type="InterPro" id="IPR050923">
    <property type="entry name" value="Cell_Proc_Reg/RNA_Proc"/>
</dbReference>
<feature type="domain" description="FHA" evidence="2">
    <location>
        <begin position="80"/>
        <end position="130"/>
    </location>
</feature>
<feature type="non-terminal residue" evidence="3">
    <location>
        <position position="191"/>
    </location>
</feature>
<gene>
    <name evidence="3" type="ORF">EZS28_012701</name>
</gene>
<dbReference type="Proteomes" id="UP000324800">
    <property type="component" value="Unassembled WGS sequence"/>
</dbReference>
<dbReference type="EMBL" id="SNRW01002763">
    <property type="protein sequence ID" value="KAA6391774.1"/>
    <property type="molecule type" value="Genomic_DNA"/>
</dbReference>
<dbReference type="SMART" id="SM00240">
    <property type="entry name" value="FHA"/>
    <property type="match status" value="1"/>
</dbReference>
<comment type="caution">
    <text evidence="3">The sequence shown here is derived from an EMBL/GenBank/DDBJ whole genome shotgun (WGS) entry which is preliminary data.</text>
</comment>
<dbReference type="PANTHER" id="PTHR23308">
    <property type="entry name" value="NUCLEAR INHIBITOR OF PROTEIN PHOSPHATASE-1"/>
    <property type="match status" value="1"/>
</dbReference>
<evidence type="ECO:0000259" key="2">
    <source>
        <dbReference type="PROSITE" id="PS50006"/>
    </source>
</evidence>
<dbReference type="SUPFAM" id="SSF49879">
    <property type="entry name" value="SMAD/FHA domain"/>
    <property type="match status" value="1"/>
</dbReference>
<dbReference type="PROSITE" id="PS50006">
    <property type="entry name" value="FHA_DOMAIN"/>
    <property type="match status" value="1"/>
</dbReference>
<dbReference type="InterPro" id="IPR008984">
    <property type="entry name" value="SMAD_FHA_dom_sf"/>
</dbReference>